<evidence type="ECO:0008006" key="3">
    <source>
        <dbReference type="Google" id="ProtNLM"/>
    </source>
</evidence>
<evidence type="ECO:0000313" key="1">
    <source>
        <dbReference type="EMBL" id="KAF1022619.1"/>
    </source>
</evidence>
<reference evidence="2" key="1">
    <citation type="journal article" date="2020" name="MBio">
        <title>Horizontal gene transfer to a defensive symbiont with a reduced genome amongst a multipartite beetle microbiome.</title>
        <authorList>
            <person name="Waterworth S.C."/>
            <person name="Florez L.V."/>
            <person name="Rees E.R."/>
            <person name="Hertweck C."/>
            <person name="Kaltenpoth M."/>
            <person name="Kwan J.C."/>
        </authorList>
    </citation>
    <scope>NUCLEOTIDE SEQUENCE [LARGE SCALE GENOMIC DNA]</scope>
</reference>
<dbReference type="Gene3D" id="3.40.190.10">
    <property type="entry name" value="Periplasmic binding protein-like II"/>
    <property type="match status" value="1"/>
</dbReference>
<dbReference type="EMBL" id="WNDQ01000010">
    <property type="protein sequence ID" value="KAF1022619.1"/>
    <property type="molecule type" value="Genomic_DNA"/>
</dbReference>
<dbReference type="SUPFAM" id="SSF53850">
    <property type="entry name" value="Periplasmic binding protein-like II"/>
    <property type="match status" value="1"/>
</dbReference>
<dbReference type="Proteomes" id="UP000461670">
    <property type="component" value="Unassembled WGS sequence"/>
</dbReference>
<evidence type="ECO:0000313" key="2">
    <source>
        <dbReference type="Proteomes" id="UP000461670"/>
    </source>
</evidence>
<dbReference type="AlphaFoldDB" id="A0A7V8FQM5"/>
<comment type="caution">
    <text evidence="1">The sequence shown here is derived from an EMBL/GenBank/DDBJ whole genome shotgun (WGS) entry which is preliminary data.</text>
</comment>
<name>A0A7V8FQM5_9BURK</name>
<protein>
    <recommendedName>
        <fullName evidence="3">NitT/TauT family transport system substrate-binding protein</fullName>
    </recommendedName>
</protein>
<accession>A0A7V8FQM5</accession>
<proteinExistence type="predicted"/>
<gene>
    <name evidence="1" type="ORF">GAK30_00992</name>
</gene>
<organism evidence="1 2">
    <name type="scientific">Paracidovorax wautersii</name>
    <dbReference type="NCBI Taxonomy" id="1177982"/>
    <lineage>
        <taxon>Bacteria</taxon>
        <taxon>Pseudomonadati</taxon>
        <taxon>Pseudomonadota</taxon>
        <taxon>Betaproteobacteria</taxon>
        <taxon>Burkholderiales</taxon>
        <taxon>Comamonadaceae</taxon>
        <taxon>Paracidovorax</taxon>
    </lineage>
</organism>
<sequence length="124" mass="14129">MHKVLSSYDILGGPATFNVRYTTQKFHDDNPKTYRAFYDALAEAEAFVKADKGAAADVFIRVQQSKLPRELVLRIIEDPENDFTVAPQRTLVYAQELHRLGVLKNGAQSWRDYFFADAYVRPGS</sequence>